<evidence type="ECO:0000313" key="3">
    <source>
        <dbReference type="EMBL" id="KPM82650.1"/>
    </source>
</evidence>
<dbReference type="AlphaFoldDB" id="A0A0P7DP61"/>
<dbReference type="EMBL" id="LJTC01000010">
    <property type="protein sequence ID" value="KPM82650.1"/>
    <property type="molecule type" value="Genomic_DNA"/>
</dbReference>
<dbReference type="STRING" id="570156.AOG27_15180"/>
<protein>
    <submittedName>
        <fullName evidence="3">Uncharacterized protein</fullName>
    </submittedName>
</protein>
<sequence length="335" mass="35206">MGSKSRSSSSQQTNNSSTSLGVQGDNTGFMTVGNGNSYNITTTDAGLVDGLVDIWGDMAGNQREMMTLTGDMAVENARMTESVTGNAFDYARDVNSDSLDFAASSMGAVGDALGDVIQFGTNAQDSAFDFGRDALDANRRSQDSAFSFSRDALDVAERSQERAYSLVGNVTDDAMSLSRDAMLTTGNLAADSINAQNYLAEKSMTENADLARGVAELAETMHGNNTAFANNALLTTTEAITSANKGMADLAYYSIENNSNLAADLAAGATQEVSEAYSDAGDQTILAHKQALQFAENSMRSDGQQLAISTNKTMMYIVVGLGAVTALALIMGRSK</sequence>
<dbReference type="OrthoDB" id="6292239at2"/>
<dbReference type="PATRIC" id="fig|570156.3.peg.4124"/>
<evidence type="ECO:0000313" key="4">
    <source>
        <dbReference type="Proteomes" id="UP000050378"/>
    </source>
</evidence>
<proteinExistence type="predicted"/>
<dbReference type="Proteomes" id="UP000050378">
    <property type="component" value="Unassembled WGS sequence"/>
</dbReference>
<keyword evidence="2" id="KW-0472">Membrane</keyword>
<feature type="transmembrane region" description="Helical" evidence="2">
    <location>
        <begin position="314"/>
        <end position="332"/>
    </location>
</feature>
<comment type="caution">
    <text evidence="3">The sequence shown here is derived from an EMBL/GenBank/DDBJ whole genome shotgun (WGS) entry which is preliminary data.</text>
</comment>
<organism evidence="3 4">
    <name type="scientific">Pseudoalteromonas lipolytica</name>
    <dbReference type="NCBI Taxonomy" id="570156"/>
    <lineage>
        <taxon>Bacteria</taxon>
        <taxon>Pseudomonadati</taxon>
        <taxon>Pseudomonadota</taxon>
        <taxon>Gammaproteobacteria</taxon>
        <taxon>Alteromonadales</taxon>
        <taxon>Pseudoalteromonadaceae</taxon>
        <taxon>Pseudoalteromonas</taxon>
    </lineage>
</organism>
<reference evidence="3 4" key="1">
    <citation type="submission" date="2015-09" db="EMBL/GenBank/DDBJ databases">
        <title>Draft Genome Sequence of Pseudoalteromonas lipolytica UCD-48B.</title>
        <authorList>
            <person name="Krusor M."/>
            <person name="Coil D.A."/>
            <person name="Lang J.M."/>
            <person name="Eisen J.A."/>
            <person name="Alexiev A."/>
        </authorList>
    </citation>
    <scope>NUCLEOTIDE SEQUENCE [LARGE SCALE GENOMIC DNA]</scope>
    <source>
        <strain evidence="3 4">UCD-48B</strain>
    </source>
</reference>
<evidence type="ECO:0000256" key="2">
    <source>
        <dbReference type="SAM" id="Phobius"/>
    </source>
</evidence>
<keyword evidence="2" id="KW-1133">Transmembrane helix</keyword>
<keyword evidence="2" id="KW-0812">Transmembrane</keyword>
<name>A0A0P7DP61_9GAMM</name>
<feature type="region of interest" description="Disordered" evidence="1">
    <location>
        <begin position="1"/>
        <end position="26"/>
    </location>
</feature>
<feature type="compositionally biased region" description="Low complexity" evidence="1">
    <location>
        <begin position="1"/>
        <end position="19"/>
    </location>
</feature>
<dbReference type="RefSeq" id="WP_054553855.1">
    <property type="nucleotide sequence ID" value="NZ_LJTC01000010.1"/>
</dbReference>
<accession>A0A0P7DP61</accession>
<evidence type="ECO:0000256" key="1">
    <source>
        <dbReference type="SAM" id="MobiDB-lite"/>
    </source>
</evidence>
<gene>
    <name evidence="3" type="ORF">AOG27_15180</name>
</gene>